<dbReference type="WBParaSite" id="SMTH1_89250.2">
    <property type="protein sequence ID" value="SMTH1_89250.2"/>
    <property type="gene ID" value="SMTH1_89250"/>
</dbReference>
<evidence type="ECO:0000313" key="1">
    <source>
        <dbReference type="Proteomes" id="UP000050791"/>
    </source>
</evidence>
<reference evidence="2 3" key="1">
    <citation type="submission" date="2023-11" db="UniProtKB">
        <authorList>
            <consortium name="WormBaseParasite"/>
        </authorList>
    </citation>
    <scope>IDENTIFICATION</scope>
</reference>
<sequence length="74" mass="7918">MANEIAFLMNRATPPPLRFCVLSALTNVKPSKSSSILSIACFSQVSVTAIMSGFVESICTPSSDRLLSKLRALV</sequence>
<dbReference type="WBParaSite" id="SMTH1_89250.3">
    <property type="protein sequence ID" value="SMTH1_89250.3"/>
    <property type="gene ID" value="SMTH1_89250"/>
</dbReference>
<dbReference type="AlphaFoldDB" id="A0AA85BXW0"/>
<evidence type="ECO:0000313" key="2">
    <source>
        <dbReference type="WBParaSite" id="SMTH1_89250.1"/>
    </source>
</evidence>
<proteinExistence type="predicted"/>
<name>A0AA85BXW0_9TREM</name>
<dbReference type="Proteomes" id="UP000050791">
    <property type="component" value="Unassembled WGS sequence"/>
</dbReference>
<protein>
    <submittedName>
        <fullName evidence="2 3">Uncharacterized protein</fullName>
    </submittedName>
</protein>
<dbReference type="WBParaSite" id="SMTH1_89250.1">
    <property type="protein sequence ID" value="SMTH1_89250.1"/>
    <property type="gene ID" value="SMTH1_89250"/>
</dbReference>
<evidence type="ECO:0000313" key="4">
    <source>
        <dbReference type="WBParaSite" id="SMTH1_89250.3"/>
    </source>
</evidence>
<organism evidence="1 4">
    <name type="scientific">Schistosoma mattheei</name>
    <dbReference type="NCBI Taxonomy" id="31246"/>
    <lineage>
        <taxon>Eukaryota</taxon>
        <taxon>Metazoa</taxon>
        <taxon>Spiralia</taxon>
        <taxon>Lophotrochozoa</taxon>
        <taxon>Platyhelminthes</taxon>
        <taxon>Trematoda</taxon>
        <taxon>Digenea</taxon>
        <taxon>Strigeidida</taxon>
        <taxon>Schistosomatoidea</taxon>
        <taxon>Schistosomatidae</taxon>
        <taxon>Schistosoma</taxon>
    </lineage>
</organism>
<evidence type="ECO:0000313" key="3">
    <source>
        <dbReference type="WBParaSite" id="SMTH1_89250.2"/>
    </source>
</evidence>
<accession>A0AA85BXW0</accession>